<keyword evidence="4" id="KW-0597">Phosphoprotein</keyword>
<dbReference type="Pfam" id="PF08447">
    <property type="entry name" value="PAS_3"/>
    <property type="match status" value="1"/>
</dbReference>
<dbReference type="PANTHER" id="PTHR24421">
    <property type="entry name" value="NITRATE/NITRITE SENSOR PROTEIN NARX-RELATED"/>
    <property type="match status" value="1"/>
</dbReference>
<dbReference type="SMART" id="SM00387">
    <property type="entry name" value="HATPase_c"/>
    <property type="match status" value="1"/>
</dbReference>
<evidence type="ECO:0000313" key="9">
    <source>
        <dbReference type="Proteomes" id="UP001548590"/>
    </source>
</evidence>
<keyword evidence="3" id="KW-0902">Two-component regulatory system</keyword>
<evidence type="ECO:0000313" key="8">
    <source>
        <dbReference type="EMBL" id="MET1490492.1"/>
    </source>
</evidence>
<dbReference type="Pfam" id="PF07730">
    <property type="entry name" value="HisKA_3"/>
    <property type="match status" value="1"/>
</dbReference>
<dbReference type="Gene3D" id="3.30.565.10">
    <property type="entry name" value="Histidine kinase-like ATPase, C-terminal domain"/>
    <property type="match status" value="1"/>
</dbReference>
<reference evidence="8 9" key="1">
    <citation type="submission" date="2024-07" db="EMBL/GenBank/DDBJ databases">
        <title>Uliginosibacterium paludis KCTC:42655.</title>
        <authorList>
            <person name="Kim M.K."/>
        </authorList>
    </citation>
    <scope>NUCLEOTIDE SEQUENCE [LARGE SCALE GENOMIC DNA]</scope>
    <source>
        <strain evidence="8 9">KCTC 42655</strain>
    </source>
</reference>
<dbReference type="Gene3D" id="3.30.450.20">
    <property type="entry name" value="PAS domain"/>
    <property type="match status" value="1"/>
</dbReference>
<dbReference type="Proteomes" id="UP001548590">
    <property type="component" value="Unassembled WGS sequence"/>
</dbReference>
<dbReference type="SMART" id="SM00448">
    <property type="entry name" value="REC"/>
    <property type="match status" value="1"/>
</dbReference>
<feature type="modified residue" description="4-aspartylphosphate" evidence="4">
    <location>
        <position position="62"/>
    </location>
</feature>
<name>A0ABV2CRE7_9RHOO</name>
<dbReference type="InterPro" id="IPR050482">
    <property type="entry name" value="Sensor_HK_TwoCompSys"/>
</dbReference>
<evidence type="ECO:0000256" key="4">
    <source>
        <dbReference type="PROSITE-ProRule" id="PRU00169"/>
    </source>
</evidence>
<dbReference type="InterPro" id="IPR005467">
    <property type="entry name" value="His_kinase_dom"/>
</dbReference>
<dbReference type="CDD" id="cd16917">
    <property type="entry name" value="HATPase_UhpB-NarQ-NarX-like"/>
    <property type="match status" value="1"/>
</dbReference>
<keyword evidence="2 8" id="KW-0418">Kinase</keyword>
<dbReference type="SUPFAM" id="SSF55874">
    <property type="entry name" value="ATPase domain of HSP90 chaperone/DNA topoisomerase II/histidine kinase"/>
    <property type="match status" value="1"/>
</dbReference>
<feature type="domain" description="PAS" evidence="7">
    <location>
        <begin position="145"/>
        <end position="221"/>
    </location>
</feature>
<dbReference type="InterPro" id="IPR001789">
    <property type="entry name" value="Sig_transdc_resp-reg_receiver"/>
</dbReference>
<sequence length="519" mass="57645">MPVVQRPASLQVLLVEDDENDAALLEHHLTREGYTLETRRVFTLHDLDAALQENRWDVVISDYLLPGFTAADALHSVISLCENTPFIVVSGMLDEETACRMMQAGAQDYLRKDRLDRLAPVIERERREARIRQERRAALEAVSANELRFRTLSANIPGVLFQMRQIGRGAPSFLFVSEASMMLMGVPAGELMRRQDPVLDFVLPDDRSSLESALLDAGSRGATLNWEGRILASGADIKWVNMRCSPRSLDEATLLWEGAMWNITHSKVTEAELRASRAQLAELSEHLQRVKEEERDRIARDIHDVLGGTLVGIKISAKLLAGKLGKNEPLLLDHIADIETMLDDAISTAGRVARELRPGILKEFGLAAAIESYAEDYSHRVGIPCSVLCADYDIETGEDTALALFRTYQEALTNISKHAGASHVEIRLMQEDDEIVLEISDDGRGLAEQDLRKPKSFGLRSIRERLNGLGGRMELQNRTPRGTTVTLRAPAHPAALQAKAELSRLQAGTNRNQNNGPTQ</sequence>
<dbReference type="SUPFAM" id="SSF55785">
    <property type="entry name" value="PYP-like sensor domain (PAS domain)"/>
    <property type="match status" value="1"/>
</dbReference>
<evidence type="ECO:0000259" key="5">
    <source>
        <dbReference type="PROSITE" id="PS50109"/>
    </source>
</evidence>
<keyword evidence="9" id="KW-1185">Reference proteome</keyword>
<accession>A0ABV2CRE7</accession>
<feature type="domain" description="Histidine kinase" evidence="5">
    <location>
        <begin position="404"/>
        <end position="493"/>
    </location>
</feature>
<evidence type="ECO:0000256" key="2">
    <source>
        <dbReference type="ARBA" id="ARBA00022777"/>
    </source>
</evidence>
<protein>
    <submittedName>
        <fullName evidence="8">Histidine kinase</fullName>
    </submittedName>
</protein>
<dbReference type="InterPro" id="IPR003594">
    <property type="entry name" value="HATPase_dom"/>
</dbReference>
<dbReference type="GO" id="GO:0016301">
    <property type="term" value="F:kinase activity"/>
    <property type="evidence" value="ECO:0007669"/>
    <property type="project" value="UniProtKB-KW"/>
</dbReference>
<dbReference type="PROSITE" id="PS50112">
    <property type="entry name" value="PAS"/>
    <property type="match status" value="1"/>
</dbReference>
<dbReference type="PANTHER" id="PTHR24421:SF59">
    <property type="entry name" value="OXYGEN SENSOR HISTIDINE KINASE NREB"/>
    <property type="match status" value="1"/>
</dbReference>
<dbReference type="Pfam" id="PF00072">
    <property type="entry name" value="Response_reg"/>
    <property type="match status" value="1"/>
</dbReference>
<comment type="caution">
    <text evidence="8">The sequence shown here is derived from an EMBL/GenBank/DDBJ whole genome shotgun (WGS) entry which is preliminary data.</text>
</comment>
<organism evidence="8 9">
    <name type="scientific">Uliginosibacterium paludis</name>
    <dbReference type="NCBI Taxonomy" id="1615952"/>
    <lineage>
        <taxon>Bacteria</taxon>
        <taxon>Pseudomonadati</taxon>
        <taxon>Pseudomonadota</taxon>
        <taxon>Betaproteobacteria</taxon>
        <taxon>Rhodocyclales</taxon>
        <taxon>Zoogloeaceae</taxon>
        <taxon>Uliginosibacterium</taxon>
    </lineage>
</organism>
<dbReference type="CDD" id="cd00156">
    <property type="entry name" value="REC"/>
    <property type="match status" value="1"/>
</dbReference>
<proteinExistence type="predicted"/>
<dbReference type="SUPFAM" id="SSF52172">
    <property type="entry name" value="CheY-like"/>
    <property type="match status" value="1"/>
</dbReference>
<dbReference type="InterPro" id="IPR011712">
    <property type="entry name" value="Sig_transdc_His_kin_sub3_dim/P"/>
</dbReference>
<feature type="domain" description="Response regulatory" evidence="6">
    <location>
        <begin position="11"/>
        <end position="127"/>
    </location>
</feature>
<dbReference type="RefSeq" id="WP_345928896.1">
    <property type="nucleotide sequence ID" value="NZ_JBDIVF010000008.1"/>
</dbReference>
<gene>
    <name evidence="8" type="ORF">ABVT11_11710</name>
</gene>
<dbReference type="Gene3D" id="3.40.50.2300">
    <property type="match status" value="1"/>
</dbReference>
<dbReference type="InterPro" id="IPR035965">
    <property type="entry name" value="PAS-like_dom_sf"/>
</dbReference>
<dbReference type="PROSITE" id="PS50110">
    <property type="entry name" value="RESPONSE_REGULATORY"/>
    <property type="match status" value="1"/>
</dbReference>
<dbReference type="InterPro" id="IPR013655">
    <property type="entry name" value="PAS_fold_3"/>
</dbReference>
<keyword evidence="1" id="KW-0808">Transferase</keyword>
<evidence type="ECO:0000256" key="3">
    <source>
        <dbReference type="ARBA" id="ARBA00023012"/>
    </source>
</evidence>
<dbReference type="PROSITE" id="PS50109">
    <property type="entry name" value="HIS_KIN"/>
    <property type="match status" value="1"/>
</dbReference>
<dbReference type="EMBL" id="JBEWLZ010000005">
    <property type="protein sequence ID" value="MET1490492.1"/>
    <property type="molecule type" value="Genomic_DNA"/>
</dbReference>
<dbReference type="Gene3D" id="1.20.5.1930">
    <property type="match status" value="1"/>
</dbReference>
<dbReference type="Pfam" id="PF02518">
    <property type="entry name" value="HATPase_c"/>
    <property type="match status" value="1"/>
</dbReference>
<evidence type="ECO:0000259" key="6">
    <source>
        <dbReference type="PROSITE" id="PS50110"/>
    </source>
</evidence>
<dbReference type="CDD" id="cd00130">
    <property type="entry name" value="PAS"/>
    <property type="match status" value="1"/>
</dbReference>
<dbReference type="InterPro" id="IPR000014">
    <property type="entry name" value="PAS"/>
</dbReference>
<evidence type="ECO:0000256" key="1">
    <source>
        <dbReference type="ARBA" id="ARBA00022679"/>
    </source>
</evidence>
<evidence type="ECO:0000259" key="7">
    <source>
        <dbReference type="PROSITE" id="PS50112"/>
    </source>
</evidence>
<dbReference type="InterPro" id="IPR036890">
    <property type="entry name" value="HATPase_C_sf"/>
</dbReference>
<dbReference type="InterPro" id="IPR011006">
    <property type="entry name" value="CheY-like_superfamily"/>
</dbReference>